<name>A0A402DM34_9CELL</name>
<protein>
    <submittedName>
        <fullName evidence="1">Uncharacterized protein</fullName>
    </submittedName>
</protein>
<keyword evidence="2" id="KW-1185">Reference proteome</keyword>
<dbReference type="OrthoDB" id="4827381at2"/>
<evidence type="ECO:0000313" key="1">
    <source>
        <dbReference type="EMBL" id="GCE75199.1"/>
    </source>
</evidence>
<proteinExistence type="predicted"/>
<accession>A0A402DM34</accession>
<dbReference type="Proteomes" id="UP000289954">
    <property type="component" value="Unassembled WGS sequence"/>
</dbReference>
<reference evidence="1 2" key="1">
    <citation type="submission" date="2019-01" db="EMBL/GenBank/DDBJ databases">
        <title>Draft genome sequence of Cellulomonas takizawaensis strain TKZ-21.</title>
        <authorList>
            <person name="Yamamura H."/>
            <person name="Hayashi T."/>
            <person name="Hamada M."/>
            <person name="Serisawa Y."/>
            <person name="Matsuyama K."/>
            <person name="Nakagawa Y."/>
            <person name="Otoguro M."/>
            <person name="Yanagida F."/>
            <person name="Hayakawa M."/>
        </authorList>
    </citation>
    <scope>NUCLEOTIDE SEQUENCE [LARGE SCALE GENOMIC DNA]</scope>
    <source>
        <strain evidence="1 2">NBRC12680</strain>
    </source>
</reference>
<dbReference type="AlphaFoldDB" id="A0A402DM34"/>
<evidence type="ECO:0000313" key="2">
    <source>
        <dbReference type="Proteomes" id="UP000289954"/>
    </source>
</evidence>
<sequence>MPAWGPGPFDAHPALDFLERLTLRHADVDATLALVPGSVDVDGVVAHLRRELRAAADGQPYACYAFPQSTYATAGLVAAVLTGADRHPVAPTTPRAARDLLGLRSHAGHAALLTESHALALQQDAAAAARVLAQPSSWSDEPDATVHLLAAAKQLAAVLSRTFAAGAVPARPRPTTLWGRVPIRRL</sequence>
<comment type="caution">
    <text evidence="1">The sequence shown here is derived from an EMBL/GenBank/DDBJ whole genome shotgun (WGS) entry which is preliminary data.</text>
</comment>
<gene>
    <name evidence="1" type="ORF">CBZ_02550</name>
</gene>
<dbReference type="EMBL" id="BIMR01000016">
    <property type="protein sequence ID" value="GCE75199.1"/>
    <property type="molecule type" value="Genomic_DNA"/>
</dbReference>
<dbReference type="RefSeq" id="WP_130779825.1">
    <property type="nucleotide sequence ID" value="NZ_BIMR01000016.1"/>
</dbReference>
<organism evidence="1 2">
    <name type="scientific">Cellulomonas biazotea</name>
    <dbReference type="NCBI Taxonomy" id="1709"/>
    <lineage>
        <taxon>Bacteria</taxon>
        <taxon>Bacillati</taxon>
        <taxon>Actinomycetota</taxon>
        <taxon>Actinomycetes</taxon>
        <taxon>Micrococcales</taxon>
        <taxon>Cellulomonadaceae</taxon>
        <taxon>Cellulomonas</taxon>
    </lineage>
</organism>